<reference evidence="7" key="1">
    <citation type="journal article" date="2019" name="Int. J. Syst. Evol. Microbiol.">
        <title>The Global Catalogue of Microorganisms (GCM) 10K type strain sequencing project: providing services to taxonomists for standard genome sequencing and annotation.</title>
        <authorList>
            <consortium name="The Broad Institute Genomics Platform"/>
            <consortium name="The Broad Institute Genome Sequencing Center for Infectious Disease"/>
            <person name="Wu L."/>
            <person name="Ma J."/>
        </authorList>
    </citation>
    <scope>NUCLEOTIDE SEQUENCE [LARGE SCALE GENOMIC DNA]</scope>
    <source>
        <strain evidence="7">JCM 17130</strain>
    </source>
</reference>
<feature type="transmembrane region" description="Helical" evidence="5">
    <location>
        <begin position="106"/>
        <end position="126"/>
    </location>
</feature>
<gene>
    <name evidence="6" type="ORF">ACFSE6_00175</name>
</gene>
<accession>A0ABW4KXV3</accession>
<dbReference type="EMBL" id="JBHUEE010000001">
    <property type="protein sequence ID" value="MFD1716236.1"/>
    <property type="molecule type" value="Genomic_DNA"/>
</dbReference>
<dbReference type="Proteomes" id="UP001597277">
    <property type="component" value="Unassembled WGS sequence"/>
</dbReference>
<dbReference type="Pfam" id="PF13564">
    <property type="entry name" value="DoxX_2"/>
    <property type="match status" value="1"/>
</dbReference>
<evidence type="ECO:0000313" key="7">
    <source>
        <dbReference type="Proteomes" id="UP001597277"/>
    </source>
</evidence>
<keyword evidence="3 5" id="KW-1133">Transmembrane helix</keyword>
<feature type="transmembrane region" description="Helical" evidence="5">
    <location>
        <begin position="6"/>
        <end position="24"/>
    </location>
</feature>
<name>A0ABW4KXV3_9MICO</name>
<keyword evidence="4 5" id="KW-0472">Membrane</keyword>
<dbReference type="InterPro" id="IPR032808">
    <property type="entry name" value="DoxX"/>
</dbReference>
<evidence type="ECO:0000256" key="3">
    <source>
        <dbReference type="ARBA" id="ARBA00022989"/>
    </source>
</evidence>
<evidence type="ECO:0000256" key="5">
    <source>
        <dbReference type="SAM" id="Phobius"/>
    </source>
</evidence>
<organism evidence="6 7">
    <name type="scientific">Georgenia deserti</name>
    <dbReference type="NCBI Taxonomy" id="2093781"/>
    <lineage>
        <taxon>Bacteria</taxon>
        <taxon>Bacillati</taxon>
        <taxon>Actinomycetota</taxon>
        <taxon>Actinomycetes</taxon>
        <taxon>Micrococcales</taxon>
        <taxon>Bogoriellaceae</taxon>
        <taxon>Georgenia</taxon>
    </lineage>
</organism>
<evidence type="ECO:0000313" key="6">
    <source>
        <dbReference type="EMBL" id="MFD1716236.1"/>
    </source>
</evidence>
<evidence type="ECO:0000256" key="4">
    <source>
        <dbReference type="ARBA" id="ARBA00023136"/>
    </source>
</evidence>
<comment type="caution">
    <text evidence="6">The sequence shown here is derived from an EMBL/GenBank/DDBJ whole genome shotgun (WGS) entry which is preliminary data.</text>
</comment>
<feature type="transmembrane region" description="Helical" evidence="5">
    <location>
        <begin position="58"/>
        <end position="86"/>
    </location>
</feature>
<proteinExistence type="predicted"/>
<evidence type="ECO:0000256" key="1">
    <source>
        <dbReference type="ARBA" id="ARBA00004141"/>
    </source>
</evidence>
<sequence>MHTALVVLTIVAIGFSAFTALVSLTDRPRAVARGAYESLDAVGVPRSWQRFPIGVGKVLAVLGLSAGLFGIPGVGTAAAMGLTVYWSCAAFAHLRARHYDYHLPFTVSWIVISVSILVLDLATWCAP</sequence>
<comment type="subcellular location">
    <subcellularLocation>
        <location evidence="1">Membrane</location>
        <topology evidence="1">Multi-pass membrane protein</topology>
    </subcellularLocation>
</comment>
<dbReference type="RefSeq" id="WP_388001687.1">
    <property type="nucleotide sequence ID" value="NZ_JBHUEE010000001.1"/>
</dbReference>
<keyword evidence="7" id="KW-1185">Reference proteome</keyword>
<evidence type="ECO:0000256" key="2">
    <source>
        <dbReference type="ARBA" id="ARBA00022692"/>
    </source>
</evidence>
<keyword evidence="2 5" id="KW-0812">Transmembrane</keyword>
<protein>
    <submittedName>
        <fullName evidence="6">DoxX family protein</fullName>
    </submittedName>
</protein>